<dbReference type="PANTHER" id="PTHR10000">
    <property type="entry name" value="PHOSPHOSERINE PHOSPHATASE"/>
    <property type="match status" value="1"/>
</dbReference>
<comment type="caution">
    <text evidence="1">The sequence shown here is derived from an EMBL/GenBank/DDBJ whole genome shotgun (WGS) entry which is preliminary data.</text>
</comment>
<dbReference type="GO" id="GO:0005829">
    <property type="term" value="C:cytosol"/>
    <property type="evidence" value="ECO:0007669"/>
    <property type="project" value="TreeGrafter"/>
</dbReference>
<dbReference type="SFLD" id="SFLDG01140">
    <property type="entry name" value="C2.B:_Phosphomannomutase_and_P"/>
    <property type="match status" value="1"/>
</dbReference>
<dbReference type="NCBIfam" id="TIGR01484">
    <property type="entry name" value="HAD-SF-IIB"/>
    <property type="match status" value="1"/>
</dbReference>
<proteinExistence type="predicted"/>
<name>A0A968GAU5_9SPIO</name>
<dbReference type="SUPFAM" id="SSF56784">
    <property type="entry name" value="HAD-like"/>
    <property type="match status" value="1"/>
</dbReference>
<organism evidence="1 2">
    <name type="scientific">Entomospira entomophila</name>
    <dbReference type="NCBI Taxonomy" id="2719988"/>
    <lineage>
        <taxon>Bacteria</taxon>
        <taxon>Pseudomonadati</taxon>
        <taxon>Spirochaetota</taxon>
        <taxon>Spirochaetia</taxon>
        <taxon>Spirochaetales</taxon>
        <taxon>Spirochaetaceae</taxon>
        <taxon>Entomospira</taxon>
    </lineage>
</organism>
<dbReference type="Proteomes" id="UP000711995">
    <property type="component" value="Unassembled WGS sequence"/>
</dbReference>
<dbReference type="NCBIfam" id="TIGR00099">
    <property type="entry name" value="Cof-subfamily"/>
    <property type="match status" value="1"/>
</dbReference>
<dbReference type="SFLD" id="SFLDS00003">
    <property type="entry name" value="Haloacid_Dehalogenase"/>
    <property type="match status" value="1"/>
</dbReference>
<sequence length="271" mass="29956">MLKYRLVALDIDGTLLDSMHIIPEENRLIIQKLHQQGIEFLLVTGRPDALAKQYTDQLGIPPIIVGNNGATVRNVQTEELQVAEFIRKDIAVEVINCLLSRGIYFRIYGVDSVISLFPDDFDETKNEFALFSQRLAGQMNFVITGSDAPIEMDIVKISCFSHDQQLLVQVRDELRYIADVEVVRGASVCLDVMKRGISKGNALINYANQKGIAPEEIIAFGDSENDASMLKLVGMPIAMGNAEDSLKTIAKKVTSTNDQAGVAHALTEIFQ</sequence>
<evidence type="ECO:0000313" key="1">
    <source>
        <dbReference type="EMBL" id="NIZ40975.1"/>
    </source>
</evidence>
<reference evidence="1 2" key="1">
    <citation type="submission" date="2020-03" db="EMBL/GenBank/DDBJ databases">
        <title>Spirochaetal bacteria isolated from arthropods constitute a novel genus Entomospira genus novum within the order Spirochaetales.</title>
        <authorList>
            <person name="Grana-Miraglia L."/>
            <person name="Sikutova S."/>
            <person name="Fingerle V."/>
            <person name="Sing A."/>
            <person name="Castillo-Ramirez S."/>
            <person name="Margos G."/>
            <person name="Rudolf I."/>
        </authorList>
    </citation>
    <scope>NUCLEOTIDE SEQUENCE [LARGE SCALE GENOMIC DNA]</scope>
    <source>
        <strain evidence="1 2">BR193</strain>
    </source>
</reference>
<dbReference type="PANTHER" id="PTHR10000:SF8">
    <property type="entry name" value="HAD SUPERFAMILY HYDROLASE-LIKE, TYPE 3"/>
    <property type="match status" value="1"/>
</dbReference>
<dbReference type="GO" id="GO:0000287">
    <property type="term" value="F:magnesium ion binding"/>
    <property type="evidence" value="ECO:0007669"/>
    <property type="project" value="TreeGrafter"/>
</dbReference>
<dbReference type="InterPro" id="IPR023214">
    <property type="entry name" value="HAD_sf"/>
</dbReference>
<dbReference type="SFLD" id="SFLDG01144">
    <property type="entry name" value="C2.B.4:_PGP_Like"/>
    <property type="match status" value="1"/>
</dbReference>
<dbReference type="InterPro" id="IPR000150">
    <property type="entry name" value="Cof"/>
</dbReference>
<dbReference type="InterPro" id="IPR006379">
    <property type="entry name" value="HAD-SF_hydro_IIB"/>
</dbReference>
<dbReference type="Gene3D" id="3.30.1240.10">
    <property type="match status" value="1"/>
</dbReference>
<protein>
    <submittedName>
        <fullName evidence="1">HAD family phosphatase</fullName>
    </submittedName>
</protein>
<dbReference type="AlphaFoldDB" id="A0A968GAU5"/>
<gene>
    <name evidence="1" type="ORF">HCT14_05585</name>
</gene>
<dbReference type="GO" id="GO:0016791">
    <property type="term" value="F:phosphatase activity"/>
    <property type="evidence" value="ECO:0007669"/>
    <property type="project" value="TreeGrafter"/>
</dbReference>
<dbReference type="Pfam" id="PF08282">
    <property type="entry name" value="Hydrolase_3"/>
    <property type="match status" value="1"/>
</dbReference>
<keyword evidence="2" id="KW-1185">Reference proteome</keyword>
<dbReference type="PROSITE" id="PS01229">
    <property type="entry name" value="COF_2"/>
    <property type="match status" value="1"/>
</dbReference>
<dbReference type="CDD" id="cd07516">
    <property type="entry name" value="HAD_Pase"/>
    <property type="match status" value="1"/>
</dbReference>
<dbReference type="InterPro" id="IPR036412">
    <property type="entry name" value="HAD-like_sf"/>
</dbReference>
<accession>A0A968GAU5</accession>
<dbReference type="Gene3D" id="3.40.50.1000">
    <property type="entry name" value="HAD superfamily/HAD-like"/>
    <property type="match status" value="1"/>
</dbReference>
<dbReference type="RefSeq" id="WP_167700561.1">
    <property type="nucleotide sequence ID" value="NZ_CP118174.1"/>
</dbReference>
<dbReference type="EMBL" id="JAATLJ010000001">
    <property type="protein sequence ID" value="NIZ40975.1"/>
    <property type="molecule type" value="Genomic_DNA"/>
</dbReference>
<evidence type="ECO:0000313" key="2">
    <source>
        <dbReference type="Proteomes" id="UP000711995"/>
    </source>
</evidence>